<organism evidence="19 20">
    <name type="scientific">Bodo saltans</name>
    <name type="common">Flagellated protozoan</name>
    <dbReference type="NCBI Taxonomy" id="75058"/>
    <lineage>
        <taxon>Eukaryota</taxon>
        <taxon>Discoba</taxon>
        <taxon>Euglenozoa</taxon>
        <taxon>Kinetoplastea</taxon>
        <taxon>Metakinetoplastina</taxon>
        <taxon>Eubodonida</taxon>
        <taxon>Bodonidae</taxon>
        <taxon>Bodo</taxon>
    </lineage>
</organism>
<dbReference type="GO" id="GO:0005770">
    <property type="term" value="C:late endosome"/>
    <property type="evidence" value="ECO:0007669"/>
    <property type="project" value="UniProtKB-SubCell"/>
</dbReference>
<keyword evidence="20" id="KW-1185">Reference proteome</keyword>
<comment type="similarity">
    <text evidence="8">Belongs to the TMEM134/TMEM230 family.</text>
</comment>
<dbReference type="GO" id="GO:0016020">
    <property type="term" value="C:membrane"/>
    <property type="evidence" value="ECO:0007669"/>
    <property type="project" value="UniProtKB-SubCell"/>
</dbReference>
<evidence type="ECO:0000256" key="2">
    <source>
        <dbReference type="ARBA" id="ARBA00004172"/>
    </source>
</evidence>
<name>A0A0S4ITN0_BODSA</name>
<reference evidence="20" key="1">
    <citation type="submission" date="2015-09" db="EMBL/GenBank/DDBJ databases">
        <authorList>
            <consortium name="Pathogen Informatics"/>
        </authorList>
    </citation>
    <scope>NUCLEOTIDE SEQUENCE [LARGE SCALE GENOMIC DNA]</scope>
    <source>
        <strain evidence="20">Lake Konstanz</strain>
    </source>
</reference>
<protein>
    <recommendedName>
        <fullName evidence="17">Transmembrane protein 230</fullName>
    </recommendedName>
</protein>
<dbReference type="GO" id="GO:0005769">
    <property type="term" value="C:early endosome"/>
    <property type="evidence" value="ECO:0007669"/>
    <property type="project" value="UniProtKB-SubCell"/>
</dbReference>
<keyword evidence="10" id="KW-0967">Endosome</keyword>
<sequence length="135" mass="15279">MTSRGAANVVKTPVVSSPIKGDTVAVETDAPNEEVGLLFHYLNPRDPQKARRRFGKLYWVAWKRLVMAFFLSAFGTTFLIVGLLCTMHCTDFDRGIAFFFIGLLMALPGFYAMATLIFYLQGRKGYSYKMLPDYE</sequence>
<evidence type="ECO:0000256" key="12">
    <source>
        <dbReference type="ARBA" id="ARBA00023018"/>
    </source>
</evidence>
<evidence type="ECO:0000256" key="15">
    <source>
        <dbReference type="ARBA" id="ARBA00023329"/>
    </source>
</evidence>
<keyword evidence="14 18" id="KW-0472">Membrane</keyword>
<accession>A0A0S4ITN0</accession>
<evidence type="ECO:0000256" key="10">
    <source>
        <dbReference type="ARBA" id="ARBA00022753"/>
    </source>
</evidence>
<evidence type="ECO:0000256" key="1">
    <source>
        <dbReference type="ARBA" id="ARBA00004141"/>
    </source>
</evidence>
<evidence type="ECO:0000256" key="3">
    <source>
        <dbReference type="ARBA" id="ARBA00004234"/>
    </source>
</evidence>
<comment type="subcellular location">
    <subcellularLocation>
        <location evidence="5">Cytoplasmic vesicle</location>
        <location evidence="5">Autophagosome</location>
    </subcellularLocation>
    <subcellularLocation>
        <location evidence="3">Cytoplasmic vesicle</location>
        <location evidence="3">Secretory vesicle</location>
        <location evidence="3">Synaptic vesicle</location>
    </subcellularLocation>
    <subcellularLocation>
        <location evidence="4">Early endosome</location>
    </subcellularLocation>
    <subcellularLocation>
        <location evidence="6">Golgi apparatus</location>
        <location evidence="6">trans-Golgi network</location>
    </subcellularLocation>
    <subcellularLocation>
        <location evidence="7">Late endosome</location>
    </subcellularLocation>
    <subcellularLocation>
        <location evidence="1">Membrane</location>
        <topology evidence="1">Multi-pass membrane protein</topology>
    </subcellularLocation>
    <subcellularLocation>
        <location evidence="2">Recycling endosome</location>
    </subcellularLocation>
</comment>
<evidence type="ECO:0000256" key="6">
    <source>
        <dbReference type="ARBA" id="ARBA00004601"/>
    </source>
</evidence>
<dbReference type="InterPro" id="IPR044234">
    <property type="entry name" value="TMEM230"/>
</dbReference>
<feature type="transmembrane region" description="Helical" evidence="18">
    <location>
        <begin position="61"/>
        <end position="84"/>
    </location>
</feature>
<evidence type="ECO:0000256" key="7">
    <source>
        <dbReference type="ARBA" id="ARBA00004603"/>
    </source>
</evidence>
<keyword evidence="9 18" id="KW-0812">Transmembrane</keyword>
<evidence type="ECO:0000313" key="19">
    <source>
        <dbReference type="EMBL" id="CUF85011.1"/>
    </source>
</evidence>
<evidence type="ECO:0000256" key="9">
    <source>
        <dbReference type="ARBA" id="ARBA00022692"/>
    </source>
</evidence>
<keyword evidence="13" id="KW-0333">Golgi apparatus</keyword>
<dbReference type="GO" id="GO:0055037">
    <property type="term" value="C:recycling endosome"/>
    <property type="evidence" value="ECO:0007669"/>
    <property type="project" value="UniProtKB-SubCell"/>
</dbReference>
<evidence type="ECO:0000256" key="14">
    <source>
        <dbReference type="ARBA" id="ARBA00023136"/>
    </source>
</evidence>
<evidence type="ECO:0000256" key="13">
    <source>
        <dbReference type="ARBA" id="ARBA00023034"/>
    </source>
</evidence>
<dbReference type="OrthoDB" id="258719at2759"/>
<dbReference type="GO" id="GO:0005794">
    <property type="term" value="C:Golgi apparatus"/>
    <property type="evidence" value="ECO:0007669"/>
    <property type="project" value="UniProtKB-SubCell"/>
</dbReference>
<evidence type="ECO:0000256" key="4">
    <source>
        <dbReference type="ARBA" id="ARBA00004412"/>
    </source>
</evidence>
<dbReference type="OMA" id="DLYWNGW"/>
<keyword evidence="12" id="KW-0770">Synapse</keyword>
<dbReference type="Proteomes" id="UP000051952">
    <property type="component" value="Unassembled WGS sequence"/>
</dbReference>
<dbReference type="AlphaFoldDB" id="A0A0S4ITN0"/>
<keyword evidence="11 18" id="KW-1133">Transmembrane helix</keyword>
<evidence type="ECO:0000256" key="11">
    <source>
        <dbReference type="ARBA" id="ARBA00022989"/>
    </source>
</evidence>
<evidence type="ECO:0000256" key="17">
    <source>
        <dbReference type="ARBA" id="ARBA00024088"/>
    </source>
</evidence>
<proteinExistence type="inferred from homology"/>
<dbReference type="GO" id="GO:0005776">
    <property type="term" value="C:autophagosome"/>
    <property type="evidence" value="ECO:0007669"/>
    <property type="project" value="UniProtKB-SubCell"/>
</dbReference>
<gene>
    <name evidence="19" type="ORF">BSAL_66400</name>
</gene>
<comment type="function">
    <text evidence="16">Involved in trafficking and recycling of synaptic vesicles.</text>
</comment>
<feature type="transmembrane region" description="Helical" evidence="18">
    <location>
        <begin position="96"/>
        <end position="120"/>
    </location>
</feature>
<dbReference type="PANTHER" id="PTHR15664">
    <property type="entry name" value="C20ORF30 PROTEIN"/>
    <property type="match status" value="1"/>
</dbReference>
<evidence type="ECO:0000256" key="16">
    <source>
        <dbReference type="ARBA" id="ARBA00024003"/>
    </source>
</evidence>
<evidence type="ECO:0000256" key="5">
    <source>
        <dbReference type="ARBA" id="ARBA00004419"/>
    </source>
</evidence>
<keyword evidence="15" id="KW-0968">Cytoplasmic vesicle</keyword>
<dbReference type="EMBL" id="CYKH01000420">
    <property type="protein sequence ID" value="CUF85011.1"/>
    <property type="molecule type" value="Genomic_DNA"/>
</dbReference>
<dbReference type="VEuPathDB" id="TriTrypDB:BSAL_66400"/>
<evidence type="ECO:0000313" key="20">
    <source>
        <dbReference type="Proteomes" id="UP000051952"/>
    </source>
</evidence>
<dbReference type="PANTHER" id="PTHR15664:SF6">
    <property type="entry name" value="TRANSMEMBRANE PROTEIN 230"/>
    <property type="match status" value="1"/>
</dbReference>
<evidence type="ECO:0000256" key="8">
    <source>
        <dbReference type="ARBA" id="ARBA00007743"/>
    </source>
</evidence>
<dbReference type="Pfam" id="PF05915">
    <property type="entry name" value="TMEM_230_134"/>
    <property type="match status" value="1"/>
</dbReference>
<dbReference type="InterPro" id="IPR008590">
    <property type="entry name" value="TMEM_230/134"/>
</dbReference>
<evidence type="ECO:0000256" key="18">
    <source>
        <dbReference type="SAM" id="Phobius"/>
    </source>
</evidence>